<dbReference type="SMART" id="SM00382">
    <property type="entry name" value="AAA"/>
    <property type="match status" value="2"/>
</dbReference>
<feature type="transmembrane region" description="Helical" evidence="11">
    <location>
        <begin position="1000"/>
        <end position="1021"/>
    </location>
</feature>
<feature type="transmembrane region" description="Helical" evidence="11">
    <location>
        <begin position="975"/>
        <end position="994"/>
    </location>
</feature>
<dbReference type="Proteomes" id="UP001229421">
    <property type="component" value="Unassembled WGS sequence"/>
</dbReference>
<organism evidence="13 14">
    <name type="scientific">Tagetes erecta</name>
    <name type="common">African marigold</name>
    <dbReference type="NCBI Taxonomy" id="13708"/>
    <lineage>
        <taxon>Eukaryota</taxon>
        <taxon>Viridiplantae</taxon>
        <taxon>Streptophyta</taxon>
        <taxon>Embryophyta</taxon>
        <taxon>Tracheophyta</taxon>
        <taxon>Spermatophyta</taxon>
        <taxon>Magnoliopsida</taxon>
        <taxon>eudicotyledons</taxon>
        <taxon>Gunneridae</taxon>
        <taxon>Pentapetalae</taxon>
        <taxon>asterids</taxon>
        <taxon>campanulids</taxon>
        <taxon>Asterales</taxon>
        <taxon>Asteraceae</taxon>
        <taxon>Asteroideae</taxon>
        <taxon>Heliantheae alliance</taxon>
        <taxon>Tageteae</taxon>
        <taxon>Tagetes</taxon>
    </lineage>
</organism>
<evidence type="ECO:0000256" key="9">
    <source>
        <dbReference type="ARBA" id="ARBA00023136"/>
    </source>
</evidence>
<dbReference type="SUPFAM" id="SSF52540">
    <property type="entry name" value="P-loop containing nucleoside triphosphate hydrolases"/>
    <property type="match status" value="2"/>
</dbReference>
<feature type="transmembrane region" description="Helical" evidence="11">
    <location>
        <begin position="1562"/>
        <end position="1580"/>
    </location>
</feature>
<feature type="transmembrane region" description="Helical" evidence="11">
    <location>
        <begin position="1787"/>
        <end position="1809"/>
    </location>
</feature>
<evidence type="ECO:0000256" key="1">
    <source>
        <dbReference type="ARBA" id="ARBA00004141"/>
    </source>
</evidence>
<evidence type="ECO:0000256" key="5">
    <source>
        <dbReference type="ARBA" id="ARBA00022737"/>
    </source>
</evidence>
<dbReference type="Pfam" id="PF00005">
    <property type="entry name" value="ABC_tran"/>
    <property type="match status" value="2"/>
</dbReference>
<evidence type="ECO:0000256" key="6">
    <source>
        <dbReference type="ARBA" id="ARBA00022741"/>
    </source>
</evidence>
<dbReference type="InterPro" id="IPR043926">
    <property type="entry name" value="ABCG_dom"/>
</dbReference>
<dbReference type="PANTHER" id="PTHR48040:SF53">
    <property type="entry name" value="ABC TRANSPORTER G FAMILY MEMBER 35-LIKE"/>
    <property type="match status" value="1"/>
</dbReference>
<evidence type="ECO:0000256" key="11">
    <source>
        <dbReference type="SAM" id="Phobius"/>
    </source>
</evidence>
<keyword evidence="6" id="KW-0547">Nucleotide-binding</keyword>
<dbReference type="GO" id="GO:0140359">
    <property type="term" value="F:ABC-type transporter activity"/>
    <property type="evidence" value="ECO:0007669"/>
    <property type="project" value="InterPro"/>
</dbReference>
<dbReference type="CDD" id="cd03233">
    <property type="entry name" value="ABCG_PDR_domain1"/>
    <property type="match status" value="1"/>
</dbReference>
<keyword evidence="4 11" id="KW-0812">Transmembrane</keyword>
<dbReference type="InterPro" id="IPR027417">
    <property type="entry name" value="P-loop_NTPase"/>
</dbReference>
<dbReference type="Pfam" id="PF08370">
    <property type="entry name" value="PDR_assoc"/>
    <property type="match status" value="1"/>
</dbReference>
<dbReference type="InterPro" id="IPR013581">
    <property type="entry name" value="PDR_assoc"/>
</dbReference>
<dbReference type="InterPro" id="IPR029481">
    <property type="entry name" value="ABC_trans_N"/>
</dbReference>
<feature type="transmembrane region" description="Helical" evidence="11">
    <location>
        <begin position="1085"/>
        <end position="1111"/>
    </location>
</feature>
<feature type="transmembrane region" description="Helical" evidence="11">
    <location>
        <begin position="857"/>
        <end position="878"/>
    </location>
</feature>
<dbReference type="InterPro" id="IPR034001">
    <property type="entry name" value="ABCG_PDR_1"/>
</dbReference>
<evidence type="ECO:0000259" key="12">
    <source>
        <dbReference type="PROSITE" id="PS50893"/>
    </source>
</evidence>
<dbReference type="InterPro" id="IPR003439">
    <property type="entry name" value="ABC_transporter-like_ATP-bd"/>
</dbReference>
<keyword evidence="8 11" id="KW-1133">Transmembrane helix</keyword>
<accession>A0AAD8L3Z7</accession>
<reference evidence="13" key="1">
    <citation type="journal article" date="2023" name="bioRxiv">
        <title>Improved chromosome-level genome assembly for marigold (Tagetes erecta).</title>
        <authorList>
            <person name="Jiang F."/>
            <person name="Yuan L."/>
            <person name="Wang S."/>
            <person name="Wang H."/>
            <person name="Xu D."/>
            <person name="Wang A."/>
            <person name="Fan W."/>
        </authorList>
    </citation>
    <scope>NUCLEOTIDE SEQUENCE</scope>
    <source>
        <strain evidence="13">WSJ</strain>
        <tissue evidence="13">Leaf</tissue>
    </source>
</reference>
<name>A0AAD8L3Z7_TARER</name>
<keyword evidence="3" id="KW-0813">Transport</keyword>
<keyword evidence="7" id="KW-0067">ATP-binding</keyword>
<dbReference type="Pfam" id="PF14510">
    <property type="entry name" value="ABC_trans_N"/>
    <property type="match status" value="1"/>
</dbReference>
<dbReference type="GO" id="GO:2000032">
    <property type="term" value="P:regulation of secondary shoot formation"/>
    <property type="evidence" value="ECO:0007669"/>
    <property type="project" value="UniProtKB-ARBA"/>
</dbReference>
<evidence type="ECO:0000256" key="7">
    <source>
        <dbReference type="ARBA" id="ARBA00022840"/>
    </source>
</evidence>
<evidence type="ECO:0000313" key="14">
    <source>
        <dbReference type="Proteomes" id="UP001229421"/>
    </source>
</evidence>
<dbReference type="Pfam" id="PF01061">
    <property type="entry name" value="ABC2_membrane"/>
    <property type="match status" value="2"/>
</dbReference>
<dbReference type="InterPro" id="IPR013525">
    <property type="entry name" value="ABC2_TM"/>
</dbReference>
<feature type="domain" description="ABC transporter" evidence="12">
    <location>
        <begin position="1216"/>
        <end position="1468"/>
    </location>
</feature>
<feature type="transmembrane region" description="Helical" evidence="11">
    <location>
        <begin position="941"/>
        <end position="963"/>
    </location>
</feature>
<dbReference type="FunFam" id="3.40.50.300:FF:000059">
    <property type="entry name" value="ABC transporter G family member 40"/>
    <property type="match status" value="1"/>
</dbReference>
<keyword evidence="14" id="KW-1185">Reference proteome</keyword>
<dbReference type="Gene3D" id="3.40.50.300">
    <property type="entry name" value="P-loop containing nucleotide triphosphate hydrolases"/>
    <property type="match status" value="2"/>
</dbReference>
<evidence type="ECO:0000256" key="8">
    <source>
        <dbReference type="ARBA" id="ARBA00022989"/>
    </source>
</evidence>
<dbReference type="PROSITE" id="PS50893">
    <property type="entry name" value="ABC_TRANSPORTER_2"/>
    <property type="match status" value="2"/>
</dbReference>
<dbReference type="FunFam" id="3.40.50.300:FF:000179">
    <property type="entry name" value="ABC transporter G family member 34"/>
    <property type="match status" value="1"/>
</dbReference>
<dbReference type="CDD" id="cd03232">
    <property type="entry name" value="ABCG_PDR_domain2"/>
    <property type="match status" value="1"/>
</dbReference>
<feature type="transmembrane region" description="Helical" evidence="11">
    <location>
        <begin position="1648"/>
        <end position="1668"/>
    </location>
</feature>
<keyword evidence="9 11" id="KW-0472">Membrane</keyword>
<feature type="transmembrane region" description="Helical" evidence="11">
    <location>
        <begin position="1706"/>
        <end position="1725"/>
    </location>
</feature>
<evidence type="ECO:0000256" key="3">
    <source>
        <dbReference type="ARBA" id="ARBA00022448"/>
    </source>
</evidence>
<dbReference type="Pfam" id="PF19055">
    <property type="entry name" value="ABC2_membrane_7"/>
    <property type="match status" value="2"/>
</dbReference>
<feature type="transmembrane region" description="Helical" evidence="11">
    <location>
        <begin position="1737"/>
        <end position="1756"/>
    </location>
</feature>
<dbReference type="GO" id="GO:0016887">
    <property type="term" value="F:ATP hydrolysis activity"/>
    <property type="evidence" value="ECO:0007669"/>
    <property type="project" value="InterPro"/>
</dbReference>
<feature type="region of interest" description="Disordered" evidence="10">
    <location>
        <begin position="1127"/>
        <end position="1148"/>
    </location>
</feature>
<evidence type="ECO:0000256" key="2">
    <source>
        <dbReference type="ARBA" id="ARBA00006012"/>
    </source>
</evidence>
<proteinExistence type="inferred from homology"/>
<comment type="caution">
    <text evidence="13">The sequence shown here is derived from an EMBL/GenBank/DDBJ whole genome shotgun (WGS) entry which is preliminary data.</text>
</comment>
<evidence type="ECO:0000313" key="13">
    <source>
        <dbReference type="EMBL" id="KAK1434143.1"/>
    </source>
</evidence>
<evidence type="ECO:0000256" key="4">
    <source>
        <dbReference type="ARBA" id="ARBA00022692"/>
    </source>
</evidence>
<comment type="subcellular location">
    <subcellularLocation>
        <location evidence="1">Membrane</location>
        <topology evidence="1">Multi-pass membrane protein</topology>
    </subcellularLocation>
</comment>
<feature type="transmembrane region" description="Helical" evidence="11">
    <location>
        <begin position="1675"/>
        <end position="1694"/>
    </location>
</feature>
<comment type="similarity">
    <text evidence="2">Belongs to the ABC transporter superfamily. ABCG family. PDR (TC 3.A.1.205) subfamily.</text>
</comment>
<sequence length="1818" mass="205578">MKTATMTTRSPLTVTPTAGTKYSEMVSVGPTILRNEEQNLILWLWRRKNGPTAGPVHRFNQKRSRPGGFFQTVLRDLLRSTALTIHHHRPPIIFHHHRPTLPPFTTPATVPPPPTSPPPSLSPTITTSLFQQTAEVKKQTVYFLQTAEVGTPLILQMSVAVPRALALKAPYSRTGKIKGSMSCGLRLPSAVCVRRAFGVAFRHWVTPGWMVEMATDGVYVALKVVAKKQENVSRNARNENKHMDVMVSDCGKDGVGVKSVRIKNEWKHSHTLINHASTLISTLHQPQTSSIKLNHYSSLQSFNFFTNMEETRGRGSVRRTTSRSISRNRSTAWRMEDVFTGGVGGSYNRRSSRHSEEDEEALRWAALEKLPTYDRLRTTIMKSYMNIDDDENQRGGYKNNNVMHKEVDVRKLDPNDRQEFIDRIFKVAEEDNEKFLIKFRNRIDKVGITLPTVEVRFERLTIEADCYVGDRALPSLVNTARNLFELALGCLGISLAEKTKLTILKDISGIVKPSRMALLLGPPSSGKTTLLLALAGKLDPSLKVRGEITYNGHKLNEFVPRKTSAYISQNDVHVGEMTVKETLDFSARCQGVGSRYELLTELARREKEAGIFPEAEVDLFMKATSMEGVESSLITDYTLRILGLDVCRDTIVGDEMIRGISGGQKKRVTTGEMIVGPTKTLFMDEISTGLDSSTTFQIVKCLQQIVHLTDATVLMSLLQPAPETFDLFDDIILLSEGQIVYQGPREHVVEFFESCGFKCPERKGTADFLQEVTSRKDQEQYWADRTKPYRYIPVSEFTKRFQRFHVGLRLENELSVPYDKSRSHKAALVFKKYLVSKKDLLKASWDKEWLLIQRNSFVYVFKAVQIVIVAFIGSTVFLRTRMHTRNEEDGAGYVGALLFCMLINMFNGFAELSLTIQRLPVFFKQRDLLFHPPWAFTLPTFLLRVPISVLETTVWMVVSYYTIGFAPEASRFFKQFLLIFLVQQMAAGIFRVIAGICRTMIIANTGGALTLLLVFLLGGFILPKGKIPNWWEWAYWVSPMTYGYNAITVNEMYADRWMSKNASDNVTKLGVQVLKNFDVPTDSNWYWIGTGALVGFTILLNVLFTLALMYLDPLGKPQAIISKETASEMEANQEETQETPRLRTVTSKREKLPKNLSAADGNNTREMAMHRMNSRNGAHGLYRDEDLYQNEDLNLETTNGITPKKGMILPFTPLAMSFDTVNYYVDMPAEMKEQGVTEDKLQLLRGVTGAFRPGVLTALMGVSGAGKTTLMDVLAGRKTGGYIEGDIRISGYPKKQETFARISGYCEQTDIHTPQITIRESLIYSAFLRLPKEVNNEEKMTFVDQVMELVELDSLKDAIVGLPGITGLSTEQRKRLTIAVELVANPSIIFMDEPTSGLDARAAAIVMRTVRNTVDTGRTVVCTIHQPSIDIFEAFDELLLMKRGGQVIYAGPLGRNSNKVVEYFEEIPGVPKIPEKYNPATWMLEVSSIAAEARLGIDFAEYYRSSALHERNKALVKELSTPPPGAKDLYFTSQYSQSTWAQFKSCLWKQWWSYWRSPDYNLVRYFFTLACALMVGTIFWKVGQKRDSSGDLTTIIGAMYAAVLFVGINNCSTVQPIVATERTVFYRETAAGMYSALPYAMAQVFVEIPYVLIQTTYYTLIVYAMIAFEWTAAKFFWFFFINFFSFLYFTYYGMMTVSITPNHQVAAIFAAAFYSLFNLFSGFFIPRPRIPKWWIWYYWICPLAWTVYGAIVSQYGDVAATINVPGQPNPVAIKTYVKDHFGYDPDFMAPVAIVLAGFAAFFAFMYAYCLKTLNFQLR</sequence>
<dbReference type="InterPro" id="IPR003593">
    <property type="entry name" value="AAA+_ATPase"/>
</dbReference>
<feature type="domain" description="ABC transporter" evidence="12">
    <location>
        <begin position="488"/>
        <end position="761"/>
    </location>
</feature>
<dbReference type="GO" id="GO:0016020">
    <property type="term" value="C:membrane"/>
    <property type="evidence" value="ECO:0007669"/>
    <property type="project" value="UniProtKB-SubCell"/>
</dbReference>
<dbReference type="GO" id="GO:0009914">
    <property type="term" value="P:hormone transport"/>
    <property type="evidence" value="ECO:0007669"/>
    <property type="project" value="UniProtKB-ARBA"/>
</dbReference>
<protein>
    <recommendedName>
        <fullName evidence="12">ABC transporter domain-containing protein</fullName>
    </recommendedName>
</protein>
<dbReference type="GO" id="GO:0005524">
    <property type="term" value="F:ATP binding"/>
    <property type="evidence" value="ECO:0007669"/>
    <property type="project" value="UniProtKB-KW"/>
</dbReference>
<dbReference type="EMBL" id="JAUHHV010000002">
    <property type="protein sequence ID" value="KAK1434143.1"/>
    <property type="molecule type" value="Genomic_DNA"/>
</dbReference>
<evidence type="ECO:0000256" key="10">
    <source>
        <dbReference type="SAM" id="MobiDB-lite"/>
    </source>
</evidence>
<dbReference type="InterPro" id="IPR034003">
    <property type="entry name" value="ABCG_PDR_2"/>
</dbReference>
<dbReference type="PANTHER" id="PTHR48040">
    <property type="entry name" value="PLEIOTROPIC DRUG RESISTANCE PROTEIN 1-LIKE ISOFORM X1"/>
    <property type="match status" value="1"/>
</dbReference>
<gene>
    <name evidence="13" type="ORF">QVD17_11061</name>
</gene>
<keyword evidence="5" id="KW-0677">Repeat</keyword>
<feature type="transmembrane region" description="Helical" evidence="11">
    <location>
        <begin position="1592"/>
        <end position="1612"/>
    </location>
</feature>
<feature type="transmembrane region" description="Helical" evidence="11">
    <location>
        <begin position="890"/>
        <end position="910"/>
    </location>
</feature>